<keyword evidence="12" id="KW-0732">Signal</keyword>
<feature type="transmembrane region" description="Helical" evidence="11">
    <location>
        <begin position="309"/>
        <end position="325"/>
    </location>
</feature>
<feature type="transmembrane region" description="Helical" evidence="11">
    <location>
        <begin position="204"/>
        <end position="226"/>
    </location>
</feature>
<feature type="compositionally biased region" description="Basic and acidic residues" evidence="10">
    <location>
        <begin position="712"/>
        <end position="724"/>
    </location>
</feature>
<keyword evidence="3 9" id="KW-0812">Transmembrane</keyword>
<evidence type="ECO:0000313" key="14">
    <source>
        <dbReference type="EMBL" id="KAK2181348.1"/>
    </source>
</evidence>
<dbReference type="InterPro" id="IPR018422">
    <property type="entry name" value="Cation/H_exchanger_CPA1"/>
</dbReference>
<feature type="transmembrane region" description="Helical" evidence="11">
    <location>
        <begin position="76"/>
        <end position="95"/>
    </location>
</feature>
<evidence type="ECO:0000256" key="12">
    <source>
        <dbReference type="SAM" id="SignalP"/>
    </source>
</evidence>
<dbReference type="NCBIfam" id="TIGR00840">
    <property type="entry name" value="b_cpa1"/>
    <property type="match status" value="1"/>
</dbReference>
<feature type="transmembrane region" description="Helical" evidence="11">
    <location>
        <begin position="107"/>
        <end position="129"/>
    </location>
</feature>
<feature type="domain" description="Cation/H+ exchanger transmembrane" evidence="13">
    <location>
        <begin position="89"/>
        <end position="486"/>
    </location>
</feature>
<keyword evidence="6 9" id="KW-0406">Ion transport</keyword>
<keyword evidence="15" id="KW-1185">Reference proteome</keyword>
<comment type="similarity">
    <text evidence="9">Belongs to the monovalent cation:proton antiporter 1 (CPA1) transporter (TC 2.A.36) family.</text>
</comment>
<dbReference type="InterPro" id="IPR006153">
    <property type="entry name" value="Cation/H_exchanger_TM"/>
</dbReference>
<evidence type="ECO:0000256" key="7">
    <source>
        <dbReference type="ARBA" id="ARBA00023136"/>
    </source>
</evidence>
<dbReference type="GO" id="GO:0098719">
    <property type="term" value="P:sodium ion import across plasma membrane"/>
    <property type="evidence" value="ECO:0007669"/>
    <property type="project" value="TreeGrafter"/>
</dbReference>
<dbReference type="PRINTS" id="PR01084">
    <property type="entry name" value="NAHEXCHNGR"/>
</dbReference>
<dbReference type="GO" id="GO:0015386">
    <property type="term" value="F:potassium:proton antiporter activity"/>
    <property type="evidence" value="ECO:0007669"/>
    <property type="project" value="TreeGrafter"/>
</dbReference>
<evidence type="ECO:0000256" key="3">
    <source>
        <dbReference type="ARBA" id="ARBA00022692"/>
    </source>
</evidence>
<feature type="transmembrane region" description="Helical" evidence="11">
    <location>
        <begin position="331"/>
        <end position="350"/>
    </location>
</feature>
<feature type="transmembrane region" description="Helical" evidence="11">
    <location>
        <begin position="462"/>
        <end position="482"/>
    </location>
</feature>
<protein>
    <recommendedName>
        <fullName evidence="9">Sodium/hydrogen exchanger</fullName>
    </recommendedName>
</protein>
<dbReference type="GO" id="GO:0015385">
    <property type="term" value="F:sodium:proton antiporter activity"/>
    <property type="evidence" value="ECO:0007669"/>
    <property type="project" value="InterPro"/>
</dbReference>
<comment type="caution">
    <text evidence="14">The sequence shown here is derived from an EMBL/GenBank/DDBJ whole genome shotgun (WGS) entry which is preliminary data.</text>
</comment>
<dbReference type="AlphaFoldDB" id="A0AAD9L2S7"/>
<keyword evidence="5" id="KW-0915">Sodium</keyword>
<gene>
    <name evidence="14" type="ORF">NP493_403g07048</name>
</gene>
<feature type="transmembrane region" description="Helical" evidence="11">
    <location>
        <begin position="395"/>
        <end position="418"/>
    </location>
</feature>
<dbReference type="GO" id="GO:0051453">
    <property type="term" value="P:regulation of intracellular pH"/>
    <property type="evidence" value="ECO:0007669"/>
    <property type="project" value="TreeGrafter"/>
</dbReference>
<feature type="chain" id="PRO_5041944701" description="Sodium/hydrogen exchanger" evidence="12">
    <location>
        <begin position="26"/>
        <end position="853"/>
    </location>
</feature>
<reference evidence="14" key="1">
    <citation type="journal article" date="2023" name="Mol. Biol. Evol.">
        <title>Third-Generation Sequencing Reveals the Adaptive Role of the Epigenome in Three Deep-Sea Polychaetes.</title>
        <authorList>
            <person name="Perez M."/>
            <person name="Aroh O."/>
            <person name="Sun Y."/>
            <person name="Lan Y."/>
            <person name="Juniper S.K."/>
            <person name="Young C.R."/>
            <person name="Angers B."/>
            <person name="Qian P.Y."/>
        </authorList>
    </citation>
    <scope>NUCLEOTIDE SEQUENCE</scope>
    <source>
        <strain evidence="14">R07B-5</strain>
    </source>
</reference>
<evidence type="ECO:0000256" key="11">
    <source>
        <dbReference type="SAM" id="Phobius"/>
    </source>
</evidence>
<feature type="transmembrane region" description="Helical" evidence="11">
    <location>
        <begin position="362"/>
        <end position="383"/>
    </location>
</feature>
<evidence type="ECO:0000256" key="6">
    <source>
        <dbReference type="ARBA" id="ARBA00023065"/>
    </source>
</evidence>
<evidence type="ECO:0000256" key="2">
    <source>
        <dbReference type="ARBA" id="ARBA00022448"/>
    </source>
</evidence>
<evidence type="ECO:0000256" key="10">
    <source>
        <dbReference type="SAM" id="MobiDB-lite"/>
    </source>
</evidence>
<feature type="transmembrane region" description="Helical" evidence="11">
    <location>
        <begin position="430"/>
        <end position="450"/>
    </location>
</feature>
<keyword evidence="8 9" id="KW-0739">Sodium transport</keyword>
<accession>A0AAD9L2S7</accession>
<dbReference type="PANTHER" id="PTHR10110:SF98">
    <property type="entry name" value="SODIUM_HYDROGEN EXCHANGER"/>
    <property type="match status" value="1"/>
</dbReference>
<dbReference type="Proteomes" id="UP001209878">
    <property type="component" value="Unassembled WGS sequence"/>
</dbReference>
<feature type="transmembrane region" description="Helical" evidence="11">
    <location>
        <begin position="270"/>
        <end position="297"/>
    </location>
</feature>
<feature type="compositionally biased region" description="Basic residues" evidence="10">
    <location>
        <begin position="686"/>
        <end position="700"/>
    </location>
</feature>
<feature type="region of interest" description="Disordered" evidence="10">
    <location>
        <begin position="41"/>
        <end position="64"/>
    </location>
</feature>
<name>A0AAD9L2S7_RIDPI</name>
<evidence type="ECO:0000256" key="1">
    <source>
        <dbReference type="ARBA" id="ARBA00004141"/>
    </source>
</evidence>
<keyword evidence="7 11" id="KW-0472">Membrane</keyword>
<feature type="transmembrane region" description="Helical" evidence="11">
    <location>
        <begin position="141"/>
        <end position="157"/>
    </location>
</feature>
<keyword evidence="4 11" id="KW-1133">Transmembrane helix</keyword>
<comment type="subcellular location">
    <subcellularLocation>
        <location evidence="1">Membrane</location>
        <topology evidence="1">Multi-pass membrane protein</topology>
    </subcellularLocation>
</comment>
<dbReference type="Gene3D" id="6.10.250.1040">
    <property type="match status" value="1"/>
</dbReference>
<dbReference type="Gene3D" id="6.10.140.1330">
    <property type="match status" value="1"/>
</dbReference>
<keyword evidence="2 9" id="KW-0813">Transport</keyword>
<feature type="signal peptide" evidence="12">
    <location>
        <begin position="1"/>
        <end position="25"/>
    </location>
</feature>
<organism evidence="14 15">
    <name type="scientific">Ridgeia piscesae</name>
    <name type="common">Tubeworm</name>
    <dbReference type="NCBI Taxonomy" id="27915"/>
    <lineage>
        <taxon>Eukaryota</taxon>
        <taxon>Metazoa</taxon>
        <taxon>Spiralia</taxon>
        <taxon>Lophotrochozoa</taxon>
        <taxon>Annelida</taxon>
        <taxon>Polychaeta</taxon>
        <taxon>Sedentaria</taxon>
        <taxon>Canalipalpata</taxon>
        <taxon>Sabellida</taxon>
        <taxon>Siboglinidae</taxon>
        <taxon>Ridgeia</taxon>
    </lineage>
</organism>
<evidence type="ECO:0000256" key="9">
    <source>
        <dbReference type="RuleBase" id="RU003722"/>
    </source>
</evidence>
<feature type="region of interest" description="Disordered" evidence="10">
    <location>
        <begin position="682"/>
        <end position="754"/>
    </location>
</feature>
<proteinExistence type="inferred from homology"/>
<keyword evidence="9" id="KW-0050">Antiport</keyword>
<feature type="transmembrane region" description="Helical" evidence="11">
    <location>
        <begin position="169"/>
        <end position="198"/>
    </location>
</feature>
<evidence type="ECO:0000256" key="4">
    <source>
        <dbReference type="ARBA" id="ARBA00022989"/>
    </source>
</evidence>
<evidence type="ECO:0000256" key="8">
    <source>
        <dbReference type="ARBA" id="ARBA00023201"/>
    </source>
</evidence>
<dbReference type="GO" id="GO:0005886">
    <property type="term" value="C:plasma membrane"/>
    <property type="evidence" value="ECO:0007669"/>
    <property type="project" value="TreeGrafter"/>
</dbReference>
<dbReference type="InterPro" id="IPR004709">
    <property type="entry name" value="NaH_exchanger"/>
</dbReference>
<evidence type="ECO:0000259" key="13">
    <source>
        <dbReference type="Pfam" id="PF00999"/>
    </source>
</evidence>
<dbReference type="Pfam" id="PF00999">
    <property type="entry name" value="Na_H_Exchanger"/>
    <property type="match status" value="1"/>
</dbReference>
<dbReference type="EMBL" id="JAODUO010000402">
    <property type="protein sequence ID" value="KAK2181348.1"/>
    <property type="molecule type" value="Genomic_DNA"/>
</dbReference>
<dbReference type="PANTHER" id="PTHR10110">
    <property type="entry name" value="SODIUM/HYDROGEN EXCHANGER"/>
    <property type="match status" value="1"/>
</dbReference>
<sequence length="853" mass="93959">MAGVRWLIVCLVVLALRVCVAPAGAGAIPVRARRAVNETSDAFTESVPREAPGNETGAGEGGEEGEMRYSVAKFDFAHVAGPMIVTGWILLASIAKIGFHLNHKLSSIFPESCLLIILGVLLGLILYFADIDGYALQSDTFFLYLLPPIILDSGYFMPYRTFFDNLGSILLFAIVGTIYNTITIGLSIWGCSAVGIALFPIHLKVLHCLVFASLLSAVDPVAVLAVFEEIHVNEVLHIVLFGESLLNDGVSVVLYHMFETYSEIELENIIALDIVAGITSFFVVAIGATLIGVLYGLLAGFISKFTEEVRVIEPLLVFVMGYLSYLTSESLHLSGILACTFCGMVMRQFVEANVSPKSRTTIKYFMKMLASICETIIFVLLGISTVINTHHWDTAFVLLVVVFCLVYRAIGVIVLSFMANRVRVDPLSNVDQFIMAYGGLRGAIAFSLVSLLDEETFPNKRLFLTTTIVVVYFTVFLLGSTIKPLVDVLRVKKGDSHKQSMNERIHHRAIDHLMAGIEDITGHVGPNELREKFHYLSNKFVKPLLLKKGHSGRGESLMKVYQRLTEMEMRQMVKTSSYTVLSQMHVTPSASQSLAKYFTSHYPSTGNLAESQNGMVDLRSVGVQDSRRMRDEGLVHHMIEDVMFKPRKRFCQQSHHMLPDMEGRLMFPHMARHNLRHAAARERNRVQQHHPHNGRKKKKNVGFTAADSDDEDAHKKHDSSDKDGITFTVGTDSMDGTENIGYEPTEAESALPWKREEVEGEPELSRFSRASGAEETLATPMSGYRFFDDTASAESDAASTGSDPFIVGNEPFAAGNDPIAAGSDMADSSHGATAAIDDEAVGIVSDEFKTTVL</sequence>
<evidence type="ECO:0000313" key="15">
    <source>
        <dbReference type="Proteomes" id="UP001209878"/>
    </source>
</evidence>
<evidence type="ECO:0000256" key="5">
    <source>
        <dbReference type="ARBA" id="ARBA00023053"/>
    </source>
</evidence>